<feature type="transmembrane region" description="Helical" evidence="1">
    <location>
        <begin position="15"/>
        <end position="33"/>
    </location>
</feature>
<dbReference type="EMBL" id="PDJD01000001">
    <property type="protein sequence ID" value="PFG19663.1"/>
    <property type="molecule type" value="Genomic_DNA"/>
</dbReference>
<feature type="domain" description="Low molecular weight protein antigen 6 PH" evidence="2">
    <location>
        <begin position="73"/>
        <end position="135"/>
    </location>
</feature>
<keyword evidence="4" id="KW-1185">Reference proteome</keyword>
<organism evidence="3 4">
    <name type="scientific">Serinibacter salmoneus</name>
    <dbReference type="NCBI Taxonomy" id="556530"/>
    <lineage>
        <taxon>Bacteria</taxon>
        <taxon>Bacillati</taxon>
        <taxon>Actinomycetota</taxon>
        <taxon>Actinomycetes</taxon>
        <taxon>Micrococcales</taxon>
        <taxon>Beutenbergiaceae</taxon>
        <taxon>Serinibacter</taxon>
    </lineage>
</organism>
<dbReference type="RefSeq" id="WP_098468750.1">
    <property type="nucleotide sequence ID" value="NZ_PDJD01000001.1"/>
</dbReference>
<accession>A0A2A9CZ33</accession>
<gene>
    <name evidence="3" type="ORF">ATL40_1231</name>
</gene>
<evidence type="ECO:0000256" key="1">
    <source>
        <dbReference type="SAM" id="Phobius"/>
    </source>
</evidence>
<reference evidence="3 4" key="1">
    <citation type="submission" date="2017-10" db="EMBL/GenBank/DDBJ databases">
        <title>Sequencing the genomes of 1000 actinobacteria strains.</title>
        <authorList>
            <person name="Klenk H.-P."/>
        </authorList>
    </citation>
    <scope>NUCLEOTIDE SEQUENCE [LARGE SCALE GENOMIC DNA]</scope>
    <source>
        <strain evidence="3 4">DSM 21801</strain>
    </source>
</reference>
<protein>
    <submittedName>
        <fullName evidence="3">PH (Pleckstrin Homology) domain-containing protein</fullName>
    </submittedName>
</protein>
<dbReference type="AlphaFoldDB" id="A0A2A9CZ33"/>
<dbReference type="InterPro" id="IPR019692">
    <property type="entry name" value="CFP-6_PH"/>
</dbReference>
<keyword evidence="1" id="KW-0472">Membrane</keyword>
<proteinExistence type="predicted"/>
<comment type="caution">
    <text evidence="3">The sequence shown here is derived from an EMBL/GenBank/DDBJ whole genome shotgun (WGS) entry which is preliminary data.</text>
</comment>
<dbReference type="Proteomes" id="UP000224915">
    <property type="component" value="Unassembled WGS sequence"/>
</dbReference>
<keyword evidence="1" id="KW-0812">Transmembrane</keyword>
<keyword evidence="1" id="KW-1133">Transmembrane helix</keyword>
<evidence type="ECO:0000313" key="3">
    <source>
        <dbReference type="EMBL" id="PFG19663.1"/>
    </source>
</evidence>
<evidence type="ECO:0000259" key="2">
    <source>
        <dbReference type="Pfam" id="PF10756"/>
    </source>
</evidence>
<sequence>MDPLLAPFRARRARTVAWVLTAVVIASVIALFVTVRPNAATTLGAGDYGIVLVFAAILIAILWRQATVSAVPDERGVTVRNLVLTRRVEWAEVVSVRFSSDRAWAQLDVIDDDPIAVMAIQNADGARARDEAQRLATLVERYGGTSVND</sequence>
<name>A0A2A9CZ33_9MICO</name>
<dbReference type="OrthoDB" id="3824918at2"/>
<dbReference type="Pfam" id="PF10756">
    <property type="entry name" value="bPH_6"/>
    <property type="match status" value="1"/>
</dbReference>
<evidence type="ECO:0000313" key="4">
    <source>
        <dbReference type="Proteomes" id="UP000224915"/>
    </source>
</evidence>
<feature type="transmembrane region" description="Helical" evidence="1">
    <location>
        <begin position="45"/>
        <end position="63"/>
    </location>
</feature>